<protein>
    <recommendedName>
        <fullName evidence="4">Glycoside hydrolase domain protein</fullName>
    </recommendedName>
</protein>
<feature type="region of interest" description="Disordered" evidence="1">
    <location>
        <begin position="286"/>
        <end position="309"/>
    </location>
</feature>
<accession>A0ABD5PGV0</accession>
<dbReference type="RefSeq" id="WP_267624911.1">
    <property type="nucleotide sequence ID" value="NZ_JAODIW010000010.1"/>
</dbReference>
<organism evidence="2 3">
    <name type="scientific">Halobium salinum</name>
    <dbReference type="NCBI Taxonomy" id="1364940"/>
    <lineage>
        <taxon>Archaea</taxon>
        <taxon>Methanobacteriati</taxon>
        <taxon>Methanobacteriota</taxon>
        <taxon>Stenosarchaea group</taxon>
        <taxon>Halobacteria</taxon>
        <taxon>Halobacteriales</taxon>
        <taxon>Haloferacaceae</taxon>
        <taxon>Halobium</taxon>
    </lineage>
</organism>
<dbReference type="Proteomes" id="UP001595921">
    <property type="component" value="Unassembled WGS sequence"/>
</dbReference>
<evidence type="ECO:0000313" key="3">
    <source>
        <dbReference type="Proteomes" id="UP001595921"/>
    </source>
</evidence>
<reference evidence="2 3" key="1">
    <citation type="journal article" date="2019" name="Int. J. Syst. Evol. Microbiol.">
        <title>The Global Catalogue of Microorganisms (GCM) 10K type strain sequencing project: providing services to taxonomists for standard genome sequencing and annotation.</title>
        <authorList>
            <consortium name="The Broad Institute Genomics Platform"/>
            <consortium name="The Broad Institute Genome Sequencing Center for Infectious Disease"/>
            <person name="Wu L."/>
            <person name="Ma J."/>
        </authorList>
    </citation>
    <scope>NUCLEOTIDE SEQUENCE [LARGE SCALE GENOMIC DNA]</scope>
    <source>
        <strain evidence="2 3">CGMCC 1.12553</strain>
    </source>
</reference>
<feature type="compositionally biased region" description="Gly residues" evidence="1">
    <location>
        <begin position="299"/>
        <end position="309"/>
    </location>
</feature>
<dbReference type="EMBL" id="JBHSDS010000009">
    <property type="protein sequence ID" value="MFC4359922.1"/>
    <property type="molecule type" value="Genomic_DNA"/>
</dbReference>
<name>A0ABD5PGV0_9EURY</name>
<proteinExistence type="predicted"/>
<gene>
    <name evidence="2" type="ORF">ACFO0N_18400</name>
</gene>
<keyword evidence="3" id="KW-1185">Reference proteome</keyword>
<sequence length="309" mass="33999">MYGVVTRNAGEVDWSTFERGFYEVKDVTGRPAEPLPNAVNMVSCFGDNRAAADDPDLVPVNDVGEPANRDRDYFDWAYVCPTHEAYREGLLEIVEDCAEQNEDVRLDDVGFPREGYCRCDRCERLFAESDDEDWYDWRASVISEFVAEAASRIPGRTYLTLYPDPYPGHLYRRAGLDVDALAEHVDEFVVPLYDTAYETTYWLETAARGFQSLLGWKPEGPGADGVAGVLPSGESVRDDGTPFSVELYAVEVDIDALVHATEVAEAYANGVFFGYDASNAAAAVRRKDADRREGVSHGEPGGGGGGDGE</sequence>
<dbReference type="AlphaFoldDB" id="A0ABD5PGV0"/>
<evidence type="ECO:0000256" key="1">
    <source>
        <dbReference type="SAM" id="MobiDB-lite"/>
    </source>
</evidence>
<evidence type="ECO:0008006" key="4">
    <source>
        <dbReference type="Google" id="ProtNLM"/>
    </source>
</evidence>
<comment type="caution">
    <text evidence="2">The sequence shown here is derived from an EMBL/GenBank/DDBJ whole genome shotgun (WGS) entry which is preliminary data.</text>
</comment>
<evidence type="ECO:0000313" key="2">
    <source>
        <dbReference type="EMBL" id="MFC4359922.1"/>
    </source>
</evidence>
<feature type="compositionally biased region" description="Basic and acidic residues" evidence="1">
    <location>
        <begin position="286"/>
        <end position="296"/>
    </location>
</feature>